<sequence length="90" mass="9816">MVFSCLSADVGQQFGHDVHGLLGGSRAVQAVFWVKQGDDQYEAVPEPDSVHIVLRADLHYPEVGVALQFGDVEFWMPFSVSAAMVSSVHL</sequence>
<protein>
    <submittedName>
        <fullName evidence="1">Uncharacterized protein</fullName>
    </submittedName>
</protein>
<reference evidence="1 2" key="1">
    <citation type="submission" date="2017-10" db="EMBL/GenBank/DDBJ databases">
        <title>Draft genome sequence of cellulolytic Actinomyces sp CtC72 isolated from cattle rumen fluid.</title>
        <authorList>
            <person name="Joshi A.J."/>
            <person name="Vasudevan G."/>
            <person name="Lanjekar V.B."/>
            <person name="Hivarkar S."/>
            <person name="Engineer A."/>
            <person name="Pore S.D."/>
            <person name="Dhakephalkar P.K."/>
            <person name="Dagar S."/>
        </authorList>
    </citation>
    <scope>NUCLEOTIDE SEQUENCE [LARGE SCALE GENOMIC DNA]</scope>
    <source>
        <strain evidence="2">CtC72</strain>
    </source>
</reference>
<gene>
    <name evidence="1" type="ORF">BW737_015365</name>
</gene>
<keyword evidence="2" id="KW-1185">Reference proteome</keyword>
<dbReference type="Proteomes" id="UP000194577">
    <property type="component" value="Unassembled WGS sequence"/>
</dbReference>
<proteinExistence type="predicted"/>
<dbReference type="EMBL" id="MTPX02000094">
    <property type="protein sequence ID" value="PHP51287.1"/>
    <property type="molecule type" value="Genomic_DNA"/>
</dbReference>
<comment type="caution">
    <text evidence="1">The sequence shown here is derived from an EMBL/GenBank/DDBJ whole genome shotgun (WGS) entry which is preliminary data.</text>
</comment>
<evidence type="ECO:0000313" key="1">
    <source>
        <dbReference type="EMBL" id="PHP51287.1"/>
    </source>
</evidence>
<evidence type="ECO:0000313" key="2">
    <source>
        <dbReference type="Proteomes" id="UP000194577"/>
    </source>
</evidence>
<name>A0ABX4M868_9ACTO</name>
<organism evidence="1 2">
    <name type="scientific">Actinomyces ruminis</name>
    <dbReference type="NCBI Taxonomy" id="1937003"/>
    <lineage>
        <taxon>Bacteria</taxon>
        <taxon>Bacillati</taxon>
        <taxon>Actinomycetota</taxon>
        <taxon>Actinomycetes</taxon>
        <taxon>Actinomycetales</taxon>
        <taxon>Actinomycetaceae</taxon>
        <taxon>Actinomyces</taxon>
    </lineage>
</organism>
<accession>A0ABX4M868</accession>